<dbReference type="Proteomes" id="UP000309594">
    <property type="component" value="Unassembled WGS sequence"/>
</dbReference>
<reference evidence="1 3" key="1">
    <citation type="submission" date="2019-02" db="EMBL/GenBank/DDBJ databases">
        <title>Pedobacter sp. RP-3-8 sp. nov., isolated from Arctic soil.</title>
        <authorList>
            <person name="Dahal R.H."/>
        </authorList>
    </citation>
    <scope>NUCLEOTIDE SEQUENCE [LARGE SCALE GENOMIC DNA]</scope>
    <source>
        <strain evidence="1 3">RP-3-8</strain>
    </source>
</reference>
<keyword evidence="3" id="KW-1185">Reference proteome</keyword>
<comment type="caution">
    <text evidence="2">The sequence shown here is derived from an EMBL/GenBank/DDBJ whole genome shotgun (WGS) entry which is preliminary data.</text>
</comment>
<dbReference type="OrthoDB" id="770226at2"/>
<accession>A0A4V2MGT3</accession>
<protein>
    <recommendedName>
        <fullName evidence="5">General stress protein CsbD</fullName>
    </recommendedName>
</protein>
<evidence type="ECO:0008006" key="5">
    <source>
        <dbReference type="Google" id="ProtNLM"/>
    </source>
</evidence>
<evidence type="ECO:0000313" key="3">
    <source>
        <dbReference type="Proteomes" id="UP000291117"/>
    </source>
</evidence>
<dbReference type="EMBL" id="SWDX01000014">
    <property type="protein sequence ID" value="TKC55961.1"/>
    <property type="molecule type" value="Genomic_DNA"/>
</dbReference>
<proteinExistence type="predicted"/>
<dbReference type="Proteomes" id="UP000291117">
    <property type="component" value="Unassembled WGS sequence"/>
</dbReference>
<sequence>MANFTLTPETWKKVKIKFLRKYRDLAQVDISFVPGQEDQLVSQLMELVKRDRTYVEFTIQKALADPEGNRL</sequence>
<evidence type="ECO:0000313" key="4">
    <source>
        <dbReference type="Proteomes" id="UP000309594"/>
    </source>
</evidence>
<accession>A0A4U1FY71</accession>
<gene>
    <name evidence="1" type="ORF">EZ444_25955</name>
    <name evidence="2" type="ORF">FBD94_23860</name>
</gene>
<evidence type="ECO:0000313" key="2">
    <source>
        <dbReference type="EMBL" id="TKC55961.1"/>
    </source>
</evidence>
<dbReference type="EMBL" id="SJSM01000036">
    <property type="protein sequence ID" value="TCC83756.1"/>
    <property type="molecule type" value="Genomic_DNA"/>
</dbReference>
<evidence type="ECO:0000313" key="1">
    <source>
        <dbReference type="EMBL" id="TCC83756.1"/>
    </source>
</evidence>
<dbReference type="AlphaFoldDB" id="A0A4U1FY71"/>
<name>A0A4U1FY71_9SPHI</name>
<organism evidence="2 4">
    <name type="scientific">Pedobacter hiemivivus</name>
    <dbReference type="NCBI Taxonomy" id="2530454"/>
    <lineage>
        <taxon>Bacteria</taxon>
        <taxon>Pseudomonadati</taxon>
        <taxon>Bacteroidota</taxon>
        <taxon>Sphingobacteriia</taxon>
        <taxon>Sphingobacteriales</taxon>
        <taxon>Sphingobacteriaceae</taxon>
        <taxon>Pedobacter</taxon>
    </lineage>
</organism>
<dbReference type="RefSeq" id="WP_131612823.1">
    <property type="nucleotide sequence ID" value="NZ_SJSM01000036.1"/>
</dbReference>
<reference evidence="2 4" key="2">
    <citation type="submission" date="2019-04" db="EMBL/GenBank/DDBJ databases">
        <title>Pedobacter sp. RP-1-16 sp. nov., isolated from Arctic soil.</title>
        <authorList>
            <person name="Dahal R.H."/>
            <person name="Kim D.-U."/>
        </authorList>
    </citation>
    <scope>NUCLEOTIDE SEQUENCE [LARGE SCALE GENOMIC DNA]</scope>
    <source>
        <strain evidence="2 4">RP-1-16</strain>
    </source>
</reference>